<feature type="region of interest" description="Disordered" evidence="2">
    <location>
        <begin position="106"/>
        <end position="167"/>
    </location>
</feature>
<feature type="compositionally biased region" description="Polar residues" evidence="2">
    <location>
        <begin position="124"/>
        <end position="138"/>
    </location>
</feature>
<evidence type="ECO:0000256" key="2">
    <source>
        <dbReference type="SAM" id="MobiDB-lite"/>
    </source>
</evidence>
<dbReference type="Pfam" id="PF04520">
    <property type="entry name" value="Senescence_reg"/>
    <property type="match status" value="1"/>
</dbReference>
<protein>
    <submittedName>
        <fullName evidence="3">Uncharacterized protein</fullName>
    </submittedName>
</protein>
<dbReference type="AlphaFoldDB" id="A0AA88WGJ8"/>
<keyword evidence="4" id="KW-1185">Reference proteome</keyword>
<feature type="compositionally biased region" description="Low complexity" evidence="2">
    <location>
        <begin position="106"/>
        <end position="119"/>
    </location>
</feature>
<organism evidence="3 4">
    <name type="scientific">Escallonia herrerae</name>
    <dbReference type="NCBI Taxonomy" id="1293975"/>
    <lineage>
        <taxon>Eukaryota</taxon>
        <taxon>Viridiplantae</taxon>
        <taxon>Streptophyta</taxon>
        <taxon>Embryophyta</taxon>
        <taxon>Tracheophyta</taxon>
        <taxon>Spermatophyta</taxon>
        <taxon>Magnoliopsida</taxon>
        <taxon>eudicotyledons</taxon>
        <taxon>Gunneridae</taxon>
        <taxon>Pentapetalae</taxon>
        <taxon>asterids</taxon>
        <taxon>campanulids</taxon>
        <taxon>Escalloniales</taxon>
        <taxon>Escalloniaceae</taxon>
        <taxon>Escallonia</taxon>
    </lineage>
</organism>
<reference evidence="3" key="1">
    <citation type="submission" date="2022-12" db="EMBL/GenBank/DDBJ databases">
        <title>Draft genome assemblies for two species of Escallonia (Escalloniales).</title>
        <authorList>
            <person name="Chanderbali A."/>
            <person name="Dervinis C."/>
            <person name="Anghel I."/>
            <person name="Soltis D."/>
            <person name="Soltis P."/>
            <person name="Zapata F."/>
        </authorList>
    </citation>
    <scope>NUCLEOTIDE SEQUENCE</scope>
    <source>
        <strain evidence="3">UCBG64.0493</strain>
        <tissue evidence="3">Leaf</tissue>
    </source>
</reference>
<gene>
    <name evidence="3" type="ORF">RJ639_041331</name>
</gene>
<dbReference type="InterPro" id="IPR007608">
    <property type="entry name" value="Senescence_reg_S40"/>
</dbReference>
<feature type="compositionally biased region" description="Basic and acidic residues" evidence="2">
    <location>
        <begin position="56"/>
        <end position="68"/>
    </location>
</feature>
<evidence type="ECO:0000313" key="4">
    <source>
        <dbReference type="Proteomes" id="UP001188597"/>
    </source>
</evidence>
<comment type="similarity">
    <text evidence="1">Belongs to the senescence regulator S40 family.</text>
</comment>
<dbReference type="GO" id="GO:0010150">
    <property type="term" value="P:leaf senescence"/>
    <property type="evidence" value="ECO:0007669"/>
    <property type="project" value="UniProtKB-ARBA"/>
</dbReference>
<name>A0AA88WGJ8_9ASTE</name>
<comment type="caution">
    <text evidence="3">The sequence shown here is derived from an EMBL/GenBank/DDBJ whole genome shotgun (WGS) entry which is preliminary data.</text>
</comment>
<sequence>MERDGVVSFRQRGSPSSDRFLGVFSPPASETLAGGESFAETDDELDEDDVFWTGDFTEKNRRPSDDHNHRRHRSFRHPEKSGILAALTDENRRLSRSVLYRKPVISSSSSPIPAVPKVPAGREQNWSQSVPARKLQQSAPVNVPVAPARAGRGNKLAGADSDLDEDEEEEMLPPHEIVGRGSRSPKTTFSMLEGAGRTLKGRDLRQDFLLNVYVAVSLEEEERTSELSAKCKERFVRRDSIIGNLPMDGINSMAGLSAIFKLKEGLKPLSY</sequence>
<dbReference type="EMBL" id="JAVXUP010000490">
    <property type="protein sequence ID" value="KAK3026718.1"/>
    <property type="molecule type" value="Genomic_DNA"/>
</dbReference>
<accession>A0AA88WGJ8</accession>
<dbReference type="PANTHER" id="PTHR33083:SF116">
    <property type="entry name" value="OS04G0413900 PROTEIN"/>
    <property type="match status" value="1"/>
</dbReference>
<feature type="compositionally biased region" description="Low complexity" evidence="2">
    <location>
        <begin position="139"/>
        <end position="148"/>
    </location>
</feature>
<dbReference type="Proteomes" id="UP001188597">
    <property type="component" value="Unassembled WGS sequence"/>
</dbReference>
<dbReference type="PANTHER" id="PTHR33083">
    <property type="entry name" value="EXPRESSED PROTEIN"/>
    <property type="match status" value="1"/>
</dbReference>
<feature type="compositionally biased region" description="Acidic residues" evidence="2">
    <location>
        <begin position="39"/>
        <end position="50"/>
    </location>
</feature>
<proteinExistence type="inferred from homology"/>
<evidence type="ECO:0000256" key="1">
    <source>
        <dbReference type="ARBA" id="ARBA00034773"/>
    </source>
</evidence>
<evidence type="ECO:0000313" key="3">
    <source>
        <dbReference type="EMBL" id="KAK3026718.1"/>
    </source>
</evidence>
<feature type="region of interest" description="Disordered" evidence="2">
    <location>
        <begin position="1"/>
        <end position="77"/>
    </location>
</feature>